<name>A0A6C1B1Q6_9RHOO</name>
<dbReference type="Gene3D" id="3.40.190.10">
    <property type="entry name" value="Periplasmic binding protein-like II"/>
    <property type="match status" value="2"/>
</dbReference>
<dbReference type="SUPFAM" id="SSF53850">
    <property type="entry name" value="Periplasmic binding protein-like II"/>
    <property type="match status" value="1"/>
</dbReference>
<dbReference type="PANTHER" id="PTHR35936:SF17">
    <property type="entry name" value="ARGININE-BINDING EXTRACELLULAR PROTEIN ARTP"/>
    <property type="match status" value="1"/>
</dbReference>
<evidence type="ECO:0000256" key="1">
    <source>
        <dbReference type="ARBA" id="ARBA00022729"/>
    </source>
</evidence>
<feature type="domain" description="Solute-binding protein family 3/N-terminal" evidence="3">
    <location>
        <begin position="38"/>
        <end position="275"/>
    </location>
</feature>
<gene>
    <name evidence="4" type="ORF">G3580_07480</name>
</gene>
<accession>A0A6C1B1Q6</accession>
<dbReference type="PANTHER" id="PTHR35936">
    <property type="entry name" value="MEMBRANE-BOUND LYTIC MUREIN TRANSGLYCOSYLASE F"/>
    <property type="match status" value="1"/>
</dbReference>
<evidence type="ECO:0000313" key="5">
    <source>
        <dbReference type="Proteomes" id="UP000501991"/>
    </source>
</evidence>
<feature type="signal peptide" evidence="2">
    <location>
        <begin position="1"/>
        <end position="25"/>
    </location>
</feature>
<reference evidence="4 5" key="1">
    <citation type="submission" date="2020-02" db="EMBL/GenBank/DDBJ databases">
        <title>Nitrogenibacter mangrovi gen. nov., sp. nov. isolated from mangrove sediment, a denitrifying betaproteobacterium.</title>
        <authorList>
            <person name="Liao H."/>
            <person name="Tian Y."/>
        </authorList>
    </citation>
    <scope>NUCLEOTIDE SEQUENCE [LARGE SCALE GENOMIC DNA]</scope>
    <source>
        <strain evidence="4 5">M9-3-2</strain>
    </source>
</reference>
<organism evidence="4 5">
    <name type="scientific">Nitrogeniibacter mangrovi</name>
    <dbReference type="NCBI Taxonomy" id="2016596"/>
    <lineage>
        <taxon>Bacteria</taxon>
        <taxon>Pseudomonadati</taxon>
        <taxon>Pseudomonadota</taxon>
        <taxon>Betaproteobacteria</taxon>
        <taxon>Rhodocyclales</taxon>
        <taxon>Zoogloeaceae</taxon>
        <taxon>Nitrogeniibacter</taxon>
    </lineage>
</organism>
<dbReference type="InterPro" id="IPR001638">
    <property type="entry name" value="Solute-binding_3/MltF_N"/>
</dbReference>
<dbReference type="Proteomes" id="UP000501991">
    <property type="component" value="Chromosome"/>
</dbReference>
<proteinExistence type="predicted"/>
<evidence type="ECO:0000259" key="3">
    <source>
        <dbReference type="SMART" id="SM00062"/>
    </source>
</evidence>
<dbReference type="KEGG" id="azq:G3580_07480"/>
<dbReference type="SMART" id="SM00062">
    <property type="entry name" value="PBPb"/>
    <property type="match status" value="1"/>
</dbReference>
<dbReference type="EMBL" id="CP048836">
    <property type="protein sequence ID" value="QID17497.1"/>
    <property type="molecule type" value="Genomic_DNA"/>
</dbReference>
<evidence type="ECO:0000256" key="2">
    <source>
        <dbReference type="SAM" id="SignalP"/>
    </source>
</evidence>
<dbReference type="RefSeq" id="WP_173764662.1">
    <property type="nucleotide sequence ID" value="NZ_CP048836.1"/>
</dbReference>
<feature type="chain" id="PRO_5025609544" evidence="2">
    <location>
        <begin position="26"/>
        <end position="282"/>
    </location>
</feature>
<keyword evidence="5" id="KW-1185">Reference proteome</keyword>
<sequence length="282" mass="30619">MSRTKSMMRALALCAGLVLGATASAVGATAPQTHEAGRLRIAVYNDFAPYSDNGKGVDVAIGRELAKRLGLQADIVGFNADEDMNDDLRNMVWKGHYLGTQPADVMLHVPVDHYLEKKNEQVHIFGPYHLETIAIARNPQRVPPVAGSAARALEVFTHEKIGVEVASLPDDFLLSVLNGRLRENVTHFMTIPEAVAALKKGEIAAVMATRAELEGALGTQSKFEISEVQMPELRIKGWPIGMAVKADNASLQAALSKALEDIYHDGTLDRIFAQHGITHRVP</sequence>
<dbReference type="AlphaFoldDB" id="A0A6C1B1Q6"/>
<protein>
    <submittedName>
        <fullName evidence="4">Amino acid ABC transporter substrate-binding protein</fullName>
    </submittedName>
</protein>
<keyword evidence="1 2" id="KW-0732">Signal</keyword>
<evidence type="ECO:0000313" key="4">
    <source>
        <dbReference type="EMBL" id="QID17497.1"/>
    </source>
</evidence>